<dbReference type="InterPro" id="IPR000073">
    <property type="entry name" value="AB_hydrolase_1"/>
</dbReference>
<dbReference type="PANTHER" id="PTHR46118">
    <property type="entry name" value="PROTEIN ABHD11"/>
    <property type="match status" value="1"/>
</dbReference>
<dbReference type="OrthoDB" id="8119704at2759"/>
<dbReference type="STRING" id="1230905.A0A1G4J843"/>
<dbReference type="GO" id="GO:0052689">
    <property type="term" value="F:carboxylic ester hydrolase activity"/>
    <property type="evidence" value="ECO:0007669"/>
    <property type="project" value="TreeGrafter"/>
</dbReference>
<dbReference type="InterPro" id="IPR029058">
    <property type="entry name" value="AB_hydrolase_fold"/>
</dbReference>
<feature type="domain" description="AB hydrolase-1" evidence="3">
    <location>
        <begin position="30"/>
        <end position="293"/>
    </location>
</feature>
<evidence type="ECO:0000259" key="3">
    <source>
        <dbReference type="Pfam" id="PF00561"/>
    </source>
</evidence>
<dbReference type="Gene3D" id="3.40.50.1820">
    <property type="entry name" value="alpha/beta hydrolase"/>
    <property type="match status" value="1"/>
</dbReference>
<name>A0A1G4J843_9SACH</name>
<comment type="similarity">
    <text evidence="1">Belongs to the AB hydrolase superfamily.</text>
</comment>
<evidence type="ECO:0000256" key="2">
    <source>
        <dbReference type="ARBA" id="ARBA00022801"/>
    </source>
</evidence>
<evidence type="ECO:0000256" key="1">
    <source>
        <dbReference type="ARBA" id="ARBA00008645"/>
    </source>
</evidence>
<reference evidence="4 5" key="1">
    <citation type="submission" date="2016-03" db="EMBL/GenBank/DDBJ databases">
        <authorList>
            <person name="Devillers H."/>
        </authorList>
    </citation>
    <scope>NUCLEOTIDE SEQUENCE [LARGE SCALE GENOMIC DNA]</scope>
    <source>
        <strain evidence="4">CBS 11717</strain>
    </source>
</reference>
<dbReference type="Proteomes" id="UP000191024">
    <property type="component" value="Chromosome D"/>
</dbReference>
<protein>
    <submittedName>
        <fullName evidence="4">LAMI_0D00518g1_1</fullName>
    </submittedName>
</protein>
<dbReference type="GO" id="GO:0005739">
    <property type="term" value="C:mitochondrion"/>
    <property type="evidence" value="ECO:0007669"/>
    <property type="project" value="TreeGrafter"/>
</dbReference>
<proteinExistence type="inferred from homology"/>
<dbReference type="AlphaFoldDB" id="A0A1G4J843"/>
<keyword evidence="2" id="KW-0378">Hydrolase</keyword>
<gene>
    <name evidence="4" type="ORF">LAMI_0D00518G</name>
</gene>
<evidence type="ECO:0000313" key="5">
    <source>
        <dbReference type="Proteomes" id="UP000191024"/>
    </source>
</evidence>
<dbReference type="SUPFAM" id="SSF53474">
    <property type="entry name" value="alpha/beta-Hydrolases"/>
    <property type="match status" value="1"/>
</dbReference>
<dbReference type="Pfam" id="PF00561">
    <property type="entry name" value="Abhydrolase_1"/>
    <property type="match status" value="1"/>
</dbReference>
<sequence>MNSKLTLPFKSTVDLAFSHCASHSPPSPRPPIILLHGVFGSRKNFLTLGKELSKILNTDIYSVDLRNHGSSPRARPYDYVTLSRDLSLFCANNIGVDVPVSILGFSMGGRVGLLSSLSKTLKVEKCISIDMPPYRLARLNRLLLENIAKIRDICERRIKIKKGAKEWQKQVLREFQSIPANDKLSVILYFASGFLSVKSNAKPYEPSLDEDPYITFANPILQMPGLIEDLRDWPSADRLSYEGYNATTDTVTLFLKGLKSPFIENDYSLLAEHFPNFKVEEFNTGHIIMGEEPARFQESVVRFFS</sequence>
<accession>A0A1G4J843</accession>
<dbReference type="PANTHER" id="PTHR46118:SF4">
    <property type="entry name" value="PROTEIN ABHD11"/>
    <property type="match status" value="1"/>
</dbReference>
<organism evidence="4 5">
    <name type="scientific">Lachancea mirantina</name>
    <dbReference type="NCBI Taxonomy" id="1230905"/>
    <lineage>
        <taxon>Eukaryota</taxon>
        <taxon>Fungi</taxon>
        <taxon>Dikarya</taxon>
        <taxon>Ascomycota</taxon>
        <taxon>Saccharomycotina</taxon>
        <taxon>Saccharomycetes</taxon>
        <taxon>Saccharomycetales</taxon>
        <taxon>Saccharomycetaceae</taxon>
        <taxon>Lachancea</taxon>
    </lineage>
</organism>
<evidence type="ECO:0000313" key="4">
    <source>
        <dbReference type="EMBL" id="SCU86121.1"/>
    </source>
</evidence>
<dbReference type="EMBL" id="LT598463">
    <property type="protein sequence ID" value="SCU86121.1"/>
    <property type="molecule type" value="Genomic_DNA"/>
</dbReference>
<keyword evidence="5" id="KW-1185">Reference proteome</keyword>